<evidence type="ECO:0000313" key="3">
    <source>
        <dbReference type="Proteomes" id="UP000033200"/>
    </source>
</evidence>
<dbReference type="HOGENOM" id="CLU_028014_3_0_5"/>
<dbReference type="STRING" id="1549858.MC45_03765"/>
<organism evidence="2 3">
    <name type="scientific">Sphingomonas taxi</name>
    <dbReference type="NCBI Taxonomy" id="1549858"/>
    <lineage>
        <taxon>Bacteria</taxon>
        <taxon>Pseudomonadati</taxon>
        <taxon>Pseudomonadota</taxon>
        <taxon>Alphaproteobacteria</taxon>
        <taxon>Sphingomonadales</taxon>
        <taxon>Sphingomonadaceae</taxon>
        <taxon>Sphingomonas</taxon>
    </lineage>
</organism>
<keyword evidence="3" id="KW-1185">Reference proteome</keyword>
<dbReference type="Gene3D" id="3.40.50.2000">
    <property type="entry name" value="Glycogen Phosphorylase B"/>
    <property type="match status" value="1"/>
</dbReference>
<dbReference type="CDD" id="cd03801">
    <property type="entry name" value="GT4_PimA-like"/>
    <property type="match status" value="1"/>
</dbReference>
<dbReference type="KEGG" id="stax:MC45_03765"/>
<dbReference type="PANTHER" id="PTHR12526">
    <property type="entry name" value="GLYCOSYLTRANSFERASE"/>
    <property type="match status" value="1"/>
</dbReference>
<dbReference type="GO" id="GO:0016757">
    <property type="term" value="F:glycosyltransferase activity"/>
    <property type="evidence" value="ECO:0007669"/>
    <property type="project" value="TreeGrafter"/>
</dbReference>
<dbReference type="EMBL" id="CP009571">
    <property type="protein sequence ID" value="AIT05666.1"/>
    <property type="molecule type" value="Genomic_DNA"/>
</dbReference>
<name>A0A097EDM2_9SPHN</name>
<dbReference type="eggNOG" id="COG0438">
    <property type="taxonomic scope" value="Bacteria"/>
</dbReference>
<dbReference type="AlphaFoldDB" id="A0A097EDM2"/>
<dbReference type="Proteomes" id="UP000033200">
    <property type="component" value="Chromosome"/>
</dbReference>
<gene>
    <name evidence="2" type="ORF">MC45_03765</name>
</gene>
<sequence>MELLFLAHRAPFPPDRGDKIRSYHVLRYLMARARVHLVAFGEGEADFDVPAALDGLASVTIVRRRKPQAVAAVAALARGLPVSLTAFGSGDMRRAVAAVRADAVYCFSGQMAQYLPADVPAVMDFVDVDSAKFAGFAKAGSAPMRWLMRREARVLGAFERRVAAEVSASLFVSEAEAALFRSGGATGRIVAVENGIDAAAFDPGVVARNAGPTHAVTPDLFRGPPVPGRTVAAHAPLSSPQSGPRNESGVTGGLGGGSVPHRPLIVFTGQMDYRPNVDAVIWFVRDVLPGLRGRYSGVRFAIVGRAPTAAVQALASDAVIVTGAVDDVRPWLAAADVCVAPLRLARGIQNKVLEAMAMARPVVASVAAAEGIDHGGTLRVADDAATHVAAIGALLDDPDAAAALGAAARARVIARYDWEARLAPLDALLGLA</sequence>
<evidence type="ECO:0000256" key="1">
    <source>
        <dbReference type="SAM" id="MobiDB-lite"/>
    </source>
</evidence>
<proteinExistence type="predicted"/>
<dbReference type="SUPFAM" id="SSF53756">
    <property type="entry name" value="UDP-Glycosyltransferase/glycogen phosphorylase"/>
    <property type="match status" value="1"/>
</dbReference>
<dbReference type="Pfam" id="PF13692">
    <property type="entry name" value="Glyco_trans_1_4"/>
    <property type="match status" value="1"/>
</dbReference>
<reference evidence="2 3" key="1">
    <citation type="submission" date="2014-09" db="EMBL/GenBank/DDBJ databases">
        <title>Using Illumina technology Improving SMRT sequencing Genome Assembly by RASTools.</title>
        <authorList>
            <person name="Zhou Y."/>
            <person name="Ma T."/>
            <person name="Liu T."/>
        </authorList>
    </citation>
    <scope>NUCLEOTIDE SEQUENCE [LARGE SCALE GENOMIC DNA]</scope>
    <source>
        <strain evidence="2 3">ATCC 55669</strain>
    </source>
</reference>
<keyword evidence="2" id="KW-0808">Transferase</keyword>
<dbReference type="RefSeq" id="WP_038659697.1">
    <property type="nucleotide sequence ID" value="NZ_CP009571.1"/>
</dbReference>
<feature type="region of interest" description="Disordered" evidence="1">
    <location>
        <begin position="231"/>
        <end position="256"/>
    </location>
</feature>
<evidence type="ECO:0000313" key="2">
    <source>
        <dbReference type="EMBL" id="AIT05666.1"/>
    </source>
</evidence>
<dbReference type="PANTHER" id="PTHR12526:SF600">
    <property type="entry name" value="GLYCOSYL TRANSFERASE GROUP 1"/>
    <property type="match status" value="1"/>
</dbReference>
<accession>A0A097EDM2</accession>
<protein>
    <submittedName>
        <fullName evidence="2">Glycosyl transferase family 1</fullName>
    </submittedName>
</protein>